<evidence type="ECO:0000313" key="3">
    <source>
        <dbReference type="EMBL" id="PXX75282.1"/>
    </source>
</evidence>
<keyword evidence="1" id="KW-0597">Phosphoprotein</keyword>
<accession>A0A318L3D8</accession>
<dbReference type="GO" id="GO:0000160">
    <property type="term" value="P:phosphorelay signal transduction system"/>
    <property type="evidence" value="ECO:0007669"/>
    <property type="project" value="InterPro"/>
</dbReference>
<dbReference type="Proteomes" id="UP000247612">
    <property type="component" value="Unassembled WGS sequence"/>
</dbReference>
<dbReference type="AlphaFoldDB" id="A0A318L3D8"/>
<dbReference type="RefSeq" id="WP_022939414.1">
    <property type="nucleotide sequence ID" value="NZ_CABKRQ010000009.1"/>
</dbReference>
<dbReference type="CDD" id="cd00088">
    <property type="entry name" value="HPT"/>
    <property type="match status" value="1"/>
</dbReference>
<organism evidence="3 4">
    <name type="scientific">Dielma fastidiosa</name>
    <dbReference type="NCBI Taxonomy" id="1034346"/>
    <lineage>
        <taxon>Bacteria</taxon>
        <taxon>Bacillati</taxon>
        <taxon>Bacillota</taxon>
        <taxon>Erysipelotrichia</taxon>
        <taxon>Erysipelotrichales</taxon>
        <taxon>Erysipelotrichaceae</taxon>
        <taxon>Dielma</taxon>
    </lineage>
</organism>
<keyword evidence="4" id="KW-1185">Reference proteome</keyword>
<evidence type="ECO:0000313" key="4">
    <source>
        <dbReference type="Proteomes" id="UP000247612"/>
    </source>
</evidence>
<dbReference type="EMBL" id="QJKH01000018">
    <property type="protein sequence ID" value="PXX75282.1"/>
    <property type="molecule type" value="Genomic_DNA"/>
</dbReference>
<evidence type="ECO:0000256" key="1">
    <source>
        <dbReference type="PROSITE-ProRule" id="PRU00110"/>
    </source>
</evidence>
<proteinExistence type="predicted"/>
<reference evidence="3 4" key="1">
    <citation type="submission" date="2018-05" db="EMBL/GenBank/DDBJ databases">
        <title>Genomic Encyclopedia of Type Strains, Phase IV (KMG-IV): sequencing the most valuable type-strain genomes for metagenomic binning, comparative biology and taxonomic classification.</title>
        <authorList>
            <person name="Goeker M."/>
        </authorList>
    </citation>
    <scope>NUCLEOTIDE SEQUENCE [LARGE SCALE GENOMIC DNA]</scope>
    <source>
        <strain evidence="3 4">JC118</strain>
    </source>
</reference>
<dbReference type="Pfam" id="PF01627">
    <property type="entry name" value="Hpt"/>
    <property type="match status" value="1"/>
</dbReference>
<gene>
    <name evidence="3" type="ORF">DES51_11812</name>
</gene>
<comment type="caution">
    <text evidence="3">The sequence shown here is derived from an EMBL/GenBank/DDBJ whole genome shotgun (WGS) entry which is preliminary data.</text>
</comment>
<dbReference type="Gene3D" id="1.20.120.160">
    <property type="entry name" value="HPT domain"/>
    <property type="match status" value="1"/>
</dbReference>
<sequence>MEDFKEIFENYGGDYNSTMPRFMNNESMYRKFLNMLFKDDNLKKLNDAIQSGDLEKAFEAAHTLKGVVANMGLTPMYNAVCVIVEPLRAKREDADYNAMLSEIEKEYEKVQELSHLLEM</sequence>
<dbReference type="SUPFAM" id="SSF47226">
    <property type="entry name" value="Histidine-containing phosphotransfer domain, HPT domain"/>
    <property type="match status" value="1"/>
</dbReference>
<dbReference type="STRING" id="1034346.GCA_000313565_03136"/>
<feature type="modified residue" description="Phosphohistidine" evidence="1">
    <location>
        <position position="62"/>
    </location>
</feature>
<protein>
    <submittedName>
        <fullName evidence="3">HPt (Histidine-containing phosphotransfer) domain-containing protein</fullName>
    </submittedName>
</protein>
<dbReference type="OrthoDB" id="1669200at2"/>
<dbReference type="InterPro" id="IPR008207">
    <property type="entry name" value="Sig_transdc_His_kin_Hpt_dom"/>
</dbReference>
<name>A0A318L3D8_9FIRM</name>
<dbReference type="PROSITE" id="PS50894">
    <property type="entry name" value="HPT"/>
    <property type="match status" value="1"/>
</dbReference>
<dbReference type="InterPro" id="IPR036641">
    <property type="entry name" value="HPT_dom_sf"/>
</dbReference>
<evidence type="ECO:0000259" key="2">
    <source>
        <dbReference type="PROSITE" id="PS50894"/>
    </source>
</evidence>
<feature type="domain" description="HPt" evidence="2">
    <location>
        <begin position="23"/>
        <end position="119"/>
    </location>
</feature>